<dbReference type="Gene3D" id="4.10.240.10">
    <property type="entry name" value="Zn(2)-C6 fungal-type DNA-binding domain"/>
    <property type="match status" value="1"/>
</dbReference>
<dbReference type="PROSITE" id="PS00463">
    <property type="entry name" value="ZN2_CY6_FUNGAL_1"/>
    <property type="match status" value="1"/>
</dbReference>
<dbReference type="PANTHER" id="PTHR36206:SF12">
    <property type="entry name" value="ASPERCRYPTIN BIOSYNTHESIS CLUSTER-SPECIFIC TRANSCRIPTION REGULATOR ATNN-RELATED"/>
    <property type="match status" value="1"/>
</dbReference>
<proteinExistence type="predicted"/>
<comment type="caution">
    <text evidence="8">The sequence shown here is derived from an EMBL/GenBank/DDBJ whole genome shotgun (WGS) entry which is preliminary data.</text>
</comment>
<keyword evidence="2" id="KW-0862">Zinc</keyword>
<evidence type="ECO:0000313" key="9">
    <source>
        <dbReference type="Proteomes" id="UP000184255"/>
    </source>
</evidence>
<accession>A0A1L7UFD6</accession>
<keyword evidence="9" id="KW-1185">Reference proteome</keyword>
<dbReference type="InterPro" id="IPR001138">
    <property type="entry name" value="Zn2Cys6_DnaBD"/>
</dbReference>
<dbReference type="RefSeq" id="XP_041691623.1">
    <property type="nucleotide sequence ID" value="XM_041826248.1"/>
</dbReference>
<name>A0A1L7UFD6_FUSMA</name>
<dbReference type="GO" id="GO:0000981">
    <property type="term" value="F:DNA-binding transcription factor activity, RNA polymerase II-specific"/>
    <property type="evidence" value="ECO:0007669"/>
    <property type="project" value="InterPro"/>
</dbReference>
<dbReference type="GO" id="GO:0008270">
    <property type="term" value="F:zinc ion binding"/>
    <property type="evidence" value="ECO:0007669"/>
    <property type="project" value="InterPro"/>
</dbReference>
<dbReference type="GO" id="GO:0003677">
    <property type="term" value="F:DNA binding"/>
    <property type="evidence" value="ECO:0007669"/>
    <property type="project" value="UniProtKB-KW"/>
</dbReference>
<keyword evidence="6" id="KW-0539">Nucleus</keyword>
<dbReference type="Proteomes" id="UP000184255">
    <property type="component" value="Unassembled WGS sequence"/>
</dbReference>
<evidence type="ECO:0000256" key="5">
    <source>
        <dbReference type="ARBA" id="ARBA00023163"/>
    </source>
</evidence>
<dbReference type="VEuPathDB" id="FungiDB:FMAN_15522"/>
<dbReference type="PANTHER" id="PTHR36206">
    <property type="entry name" value="ASPERCRYPTIN BIOSYNTHESIS CLUSTER-SPECIFIC TRANSCRIPTION REGULATOR ATNN-RELATED"/>
    <property type="match status" value="1"/>
</dbReference>
<dbReference type="InterPro" id="IPR052360">
    <property type="entry name" value="Transcr_Regulatory_Proteins"/>
</dbReference>
<organism evidence="8 9">
    <name type="scientific">Fusarium mangiferae</name>
    <name type="common">Mango malformation disease fungus</name>
    <dbReference type="NCBI Taxonomy" id="192010"/>
    <lineage>
        <taxon>Eukaryota</taxon>
        <taxon>Fungi</taxon>
        <taxon>Dikarya</taxon>
        <taxon>Ascomycota</taxon>
        <taxon>Pezizomycotina</taxon>
        <taxon>Sordariomycetes</taxon>
        <taxon>Hypocreomycetidae</taxon>
        <taxon>Hypocreales</taxon>
        <taxon>Nectriaceae</taxon>
        <taxon>Fusarium</taxon>
        <taxon>Fusarium fujikuroi species complex</taxon>
    </lineage>
</organism>
<dbReference type="GeneID" id="65094762"/>
<evidence type="ECO:0000313" key="8">
    <source>
        <dbReference type="EMBL" id="CVL09368.1"/>
    </source>
</evidence>
<evidence type="ECO:0000256" key="3">
    <source>
        <dbReference type="ARBA" id="ARBA00023015"/>
    </source>
</evidence>
<dbReference type="AlphaFoldDB" id="A0A1L7UFD6"/>
<dbReference type="Pfam" id="PF00172">
    <property type="entry name" value="Zn_clus"/>
    <property type="match status" value="1"/>
</dbReference>
<evidence type="ECO:0000256" key="2">
    <source>
        <dbReference type="ARBA" id="ARBA00022833"/>
    </source>
</evidence>
<evidence type="ECO:0000256" key="1">
    <source>
        <dbReference type="ARBA" id="ARBA00022723"/>
    </source>
</evidence>
<feature type="domain" description="Zn(2)-C6 fungal-type" evidence="7">
    <location>
        <begin position="20"/>
        <end position="50"/>
    </location>
</feature>
<dbReference type="CDD" id="cd00067">
    <property type="entry name" value="GAL4"/>
    <property type="match status" value="1"/>
</dbReference>
<keyword evidence="1" id="KW-0479">Metal-binding</keyword>
<dbReference type="SUPFAM" id="SSF57701">
    <property type="entry name" value="Zn2/Cys6 DNA-binding domain"/>
    <property type="match status" value="1"/>
</dbReference>
<evidence type="ECO:0000259" key="7">
    <source>
        <dbReference type="PROSITE" id="PS50048"/>
    </source>
</evidence>
<gene>
    <name evidence="8" type="ORF">FMAN_15522</name>
</gene>
<reference evidence="9" key="1">
    <citation type="journal article" date="2016" name="Genome Biol. Evol.">
        <title>Comparative 'omics' of the Fusarium fujikuroi species complex highlights differences in genetic potential and metabolite synthesis.</title>
        <authorList>
            <person name="Niehaus E.-M."/>
            <person name="Muensterkoetter M."/>
            <person name="Proctor R.H."/>
            <person name="Brown D.W."/>
            <person name="Sharon A."/>
            <person name="Idan Y."/>
            <person name="Oren-Young L."/>
            <person name="Sieber C.M."/>
            <person name="Novak O."/>
            <person name="Pencik A."/>
            <person name="Tarkowska D."/>
            <person name="Hromadova K."/>
            <person name="Freeman S."/>
            <person name="Maymon M."/>
            <person name="Elazar M."/>
            <person name="Youssef S.A."/>
            <person name="El-Shabrawy E.S.M."/>
            <person name="Shalaby A.B.A."/>
            <person name="Houterman P."/>
            <person name="Brock N.L."/>
            <person name="Burkhardt I."/>
            <person name="Tsavkelova E.A."/>
            <person name="Dickschat J.S."/>
            <person name="Galuszka P."/>
            <person name="Gueldener U."/>
            <person name="Tudzynski B."/>
        </authorList>
    </citation>
    <scope>NUCLEOTIDE SEQUENCE [LARGE SCALE GENOMIC DNA]</scope>
    <source>
        <strain evidence="9">MRC7560</strain>
    </source>
</reference>
<protein>
    <recommendedName>
        <fullName evidence="7">Zn(2)-C6 fungal-type domain-containing protein</fullName>
    </recommendedName>
</protein>
<keyword evidence="4" id="KW-0238">DNA-binding</keyword>
<keyword evidence="3" id="KW-0805">Transcription regulation</keyword>
<dbReference type="EMBL" id="FCQH01000048">
    <property type="protein sequence ID" value="CVL09368.1"/>
    <property type="molecule type" value="Genomic_DNA"/>
</dbReference>
<dbReference type="PROSITE" id="PS50048">
    <property type="entry name" value="ZN2_CY6_FUNGAL_2"/>
    <property type="match status" value="1"/>
</dbReference>
<keyword evidence="5" id="KW-0804">Transcription</keyword>
<evidence type="ECO:0000256" key="6">
    <source>
        <dbReference type="ARBA" id="ARBA00023242"/>
    </source>
</evidence>
<dbReference type="InterPro" id="IPR036864">
    <property type="entry name" value="Zn2-C6_fun-type_DNA-bd_sf"/>
</dbReference>
<dbReference type="SMART" id="SM00066">
    <property type="entry name" value="GAL4"/>
    <property type="match status" value="1"/>
</dbReference>
<evidence type="ECO:0000256" key="4">
    <source>
        <dbReference type="ARBA" id="ARBA00023125"/>
    </source>
</evidence>
<sequence>MAPPKEHERRRKFHRRSKYGCIRCKAKHVKCNEQKPMCTNCLQTGNQCIYPITGQPLRSSRPSSVTIDSSKCQKVLNESLRTDPRVNVDKYGSESFDTLPEPSRRLLCHFSRSTIRGLRSIADQQGHSTIQRFHGNLGYMHICVMLSACAWAWSTGSMDEVRLPFLYHKTASYQFARQQILIPEATGRQNVVLAISALALVEAATGEFEASYRHLKAMETVVEEWSKAIDKVPMLPRMMLKMTKDHIRTSEPDELLEASQPAFMALLLVSIWDLTASPPRCGWWQEDLETPVAKTWQQYTKKLELNCQISKGLEACKHEPRLLNGDAVSSRIGFLATFLYLCSVSDNILCDMTLTAWLLQQIAGDHGIDKGLLEANECTQSFWLFYVLFSASIVSTSRTNTEVEKTQLTIWREVCNHRIRFAVDQLGVESWKHARIMLVRVMGGIGGDVEKSLEELWSKGIYQP</sequence>